<dbReference type="EMBL" id="CAJRAU010000010">
    <property type="protein sequence ID" value="CAG5074216.1"/>
    <property type="molecule type" value="Genomic_DNA"/>
</dbReference>
<protein>
    <recommendedName>
        <fullName evidence="3">Fibronectin type-III domain-containing protein</fullName>
    </recommendedName>
</protein>
<accession>A0ABM8UXH0</accession>
<reference evidence="1 2" key="1">
    <citation type="submission" date="2021-04" db="EMBL/GenBank/DDBJ databases">
        <authorList>
            <person name="Rodrigo-Torres L."/>
            <person name="Arahal R. D."/>
            <person name="Lucena T."/>
        </authorList>
    </citation>
    <scope>NUCLEOTIDE SEQUENCE [LARGE SCALE GENOMIC DNA]</scope>
    <source>
        <strain evidence="1 2">CECT 9623</strain>
    </source>
</reference>
<proteinExistence type="predicted"/>
<evidence type="ECO:0008006" key="3">
    <source>
        <dbReference type="Google" id="ProtNLM"/>
    </source>
</evidence>
<dbReference type="InterPro" id="IPR013783">
    <property type="entry name" value="Ig-like_fold"/>
</dbReference>
<dbReference type="InterPro" id="IPR036116">
    <property type="entry name" value="FN3_sf"/>
</dbReference>
<comment type="caution">
    <text evidence="1">The sequence shown here is derived from an EMBL/GenBank/DDBJ whole genome shotgun (WGS) entry which is preliminary data.</text>
</comment>
<dbReference type="PROSITE" id="PS51257">
    <property type="entry name" value="PROKAR_LIPOPROTEIN"/>
    <property type="match status" value="1"/>
</dbReference>
<dbReference type="Gene3D" id="2.60.40.10">
    <property type="entry name" value="Immunoglobulins"/>
    <property type="match status" value="1"/>
</dbReference>
<dbReference type="Proteomes" id="UP000679725">
    <property type="component" value="Unassembled WGS sequence"/>
</dbReference>
<evidence type="ECO:0000313" key="2">
    <source>
        <dbReference type="Proteomes" id="UP000679725"/>
    </source>
</evidence>
<name>A0ABM8UXH0_9BACT</name>
<sequence>MKKILGKSWIGLIVLLVGCEVFGPVDPLPPTFSALELVFAGRTQITVKGDIQEPASKNDRQEKKSGKILEYGLVYGKNENLNTETGTVIKLDSVAENLPITIEREISGLAANTDYYVALYARNEGGGVGYSEILKAKTTNAPTERFNQKSITLKRSEGSYFDLDNGTVSASETRQSDAVIDIYSISGRGTVLAITAANGLIVKNMGVIDFNSLIYDALLKVRDYDAKGVSFIVNAQSVNTVIVFKTIEGRYGRWRIESATTDALVMSLVTYDN</sequence>
<organism evidence="1 2">
    <name type="scientific">Dyadobacter linearis</name>
    <dbReference type="NCBI Taxonomy" id="2823330"/>
    <lineage>
        <taxon>Bacteria</taxon>
        <taxon>Pseudomonadati</taxon>
        <taxon>Bacteroidota</taxon>
        <taxon>Cytophagia</taxon>
        <taxon>Cytophagales</taxon>
        <taxon>Spirosomataceae</taxon>
        <taxon>Dyadobacter</taxon>
    </lineage>
</organism>
<evidence type="ECO:0000313" key="1">
    <source>
        <dbReference type="EMBL" id="CAG5074216.1"/>
    </source>
</evidence>
<dbReference type="SUPFAM" id="SSF49265">
    <property type="entry name" value="Fibronectin type III"/>
    <property type="match status" value="1"/>
</dbReference>
<dbReference type="RefSeq" id="WP_215236250.1">
    <property type="nucleotide sequence ID" value="NZ_CAJRAU010000010.1"/>
</dbReference>
<keyword evidence="2" id="KW-1185">Reference proteome</keyword>
<gene>
    <name evidence="1" type="ORF">DYBT9623_04988</name>
</gene>